<accession>A0A388MCN2</accession>
<evidence type="ECO:0000313" key="2">
    <source>
        <dbReference type="Proteomes" id="UP000265515"/>
    </source>
</evidence>
<sequence>MDVITTCEGEVHGKTVEIQELRHRWGDGGERDFRYSLRVSRTVRHYRVTADGRLVRKLCVGLGYWDDLLCEVTCALGDEVIFREGGYNGFIKVNLIRETDYESIQDYMLLPYGNRHFHDQAVCMHSVRDYDRNLLSTSRGYTVWLQLSVVSFA</sequence>
<gene>
    <name evidence="1" type="ORF">CBR_g55166</name>
</gene>
<name>A0A388MCN2_CHABU</name>
<organism evidence="1 2">
    <name type="scientific">Chara braunii</name>
    <name type="common">Braun's stonewort</name>
    <dbReference type="NCBI Taxonomy" id="69332"/>
    <lineage>
        <taxon>Eukaryota</taxon>
        <taxon>Viridiplantae</taxon>
        <taxon>Streptophyta</taxon>
        <taxon>Charophyceae</taxon>
        <taxon>Charales</taxon>
        <taxon>Characeae</taxon>
        <taxon>Chara</taxon>
    </lineage>
</organism>
<keyword evidence="2" id="KW-1185">Reference proteome</keyword>
<dbReference type="AlphaFoldDB" id="A0A388MCN2"/>
<dbReference type="EMBL" id="BFEA01001034">
    <property type="protein sequence ID" value="GBG92321.1"/>
    <property type="molecule type" value="Genomic_DNA"/>
</dbReference>
<evidence type="ECO:0000313" key="1">
    <source>
        <dbReference type="EMBL" id="GBG92321.1"/>
    </source>
</evidence>
<proteinExistence type="predicted"/>
<reference evidence="1 2" key="1">
    <citation type="journal article" date="2018" name="Cell">
        <title>The Chara Genome: Secondary Complexity and Implications for Plant Terrestrialization.</title>
        <authorList>
            <person name="Nishiyama T."/>
            <person name="Sakayama H."/>
            <person name="Vries J.D."/>
            <person name="Buschmann H."/>
            <person name="Saint-Marcoux D."/>
            <person name="Ullrich K.K."/>
            <person name="Haas F.B."/>
            <person name="Vanderstraeten L."/>
            <person name="Becker D."/>
            <person name="Lang D."/>
            <person name="Vosolsobe S."/>
            <person name="Rombauts S."/>
            <person name="Wilhelmsson P.K.I."/>
            <person name="Janitza P."/>
            <person name="Kern R."/>
            <person name="Heyl A."/>
            <person name="Rumpler F."/>
            <person name="Villalobos L.I.A.C."/>
            <person name="Clay J.M."/>
            <person name="Skokan R."/>
            <person name="Toyoda A."/>
            <person name="Suzuki Y."/>
            <person name="Kagoshima H."/>
            <person name="Schijlen E."/>
            <person name="Tajeshwar N."/>
            <person name="Catarino B."/>
            <person name="Hetherington A.J."/>
            <person name="Saltykova A."/>
            <person name="Bonnot C."/>
            <person name="Breuninger H."/>
            <person name="Symeonidi A."/>
            <person name="Radhakrishnan G.V."/>
            <person name="Van Nieuwerburgh F."/>
            <person name="Deforce D."/>
            <person name="Chang C."/>
            <person name="Karol K.G."/>
            <person name="Hedrich R."/>
            <person name="Ulvskov P."/>
            <person name="Glockner G."/>
            <person name="Delwiche C.F."/>
            <person name="Petrasek J."/>
            <person name="Van de Peer Y."/>
            <person name="Friml J."/>
            <person name="Beilby M."/>
            <person name="Dolan L."/>
            <person name="Kohara Y."/>
            <person name="Sugano S."/>
            <person name="Fujiyama A."/>
            <person name="Delaux P.-M."/>
            <person name="Quint M."/>
            <person name="TheiBen G."/>
            <person name="Hagemann M."/>
            <person name="Harholt J."/>
            <person name="Dunand C."/>
            <person name="Zachgo S."/>
            <person name="Langdale J."/>
            <person name="Maumus F."/>
            <person name="Straeten D.V.D."/>
            <person name="Gould S.B."/>
            <person name="Rensing S.A."/>
        </authorList>
    </citation>
    <scope>NUCLEOTIDE SEQUENCE [LARGE SCALE GENOMIC DNA]</scope>
    <source>
        <strain evidence="1 2">S276</strain>
    </source>
</reference>
<dbReference type="Proteomes" id="UP000265515">
    <property type="component" value="Unassembled WGS sequence"/>
</dbReference>
<dbReference type="Gramene" id="GBG92321">
    <property type="protein sequence ID" value="GBG92321"/>
    <property type="gene ID" value="CBR_g55166"/>
</dbReference>
<comment type="caution">
    <text evidence="1">The sequence shown here is derived from an EMBL/GenBank/DDBJ whole genome shotgun (WGS) entry which is preliminary data.</text>
</comment>
<protein>
    <submittedName>
        <fullName evidence="1">Uncharacterized protein</fullName>
    </submittedName>
</protein>